<proteinExistence type="predicted"/>
<dbReference type="RefSeq" id="WP_009541278.1">
    <property type="nucleotide sequence ID" value="NZ_ANHY01000014.1"/>
</dbReference>
<feature type="chain" id="PRO_5003931313" evidence="1">
    <location>
        <begin position="21"/>
        <end position="115"/>
    </location>
</feature>
<protein>
    <submittedName>
        <fullName evidence="2">Cation efflux system protein</fullName>
    </submittedName>
</protein>
<organism evidence="2 3">
    <name type="scientific">Caenispirillum salinarum AK4</name>
    <dbReference type="NCBI Taxonomy" id="1238182"/>
    <lineage>
        <taxon>Bacteria</taxon>
        <taxon>Pseudomonadati</taxon>
        <taxon>Pseudomonadota</taxon>
        <taxon>Alphaproteobacteria</taxon>
        <taxon>Rhodospirillales</taxon>
        <taxon>Novispirillaceae</taxon>
        <taxon>Caenispirillum</taxon>
    </lineage>
</organism>
<dbReference type="InterPro" id="IPR021647">
    <property type="entry name" value="CusF_Ec"/>
</dbReference>
<comment type="caution">
    <text evidence="2">The sequence shown here is derived from an EMBL/GenBank/DDBJ whole genome shotgun (WGS) entry which is preliminary data.</text>
</comment>
<dbReference type="Pfam" id="PF11604">
    <property type="entry name" value="CusF_Ec"/>
    <property type="match status" value="1"/>
</dbReference>
<sequence length="115" mass="11607">MKTILFAAAVLAVLPAAAMAQSSHTMSDHSTMAGAKHGEEAAVAGIGTVNGVDAGARKVNVTHEPIAAIGWPAMTMDFAVAEGVDLAALEAGAPVSFTLTRGADGIYMIETIQAQ</sequence>
<dbReference type="STRING" id="1238182.C882_0620"/>
<gene>
    <name evidence="2" type="ORF">C882_0620</name>
</gene>
<dbReference type="InterPro" id="IPR042230">
    <property type="entry name" value="CusF_sf"/>
</dbReference>
<feature type="signal peptide" evidence="1">
    <location>
        <begin position="1"/>
        <end position="20"/>
    </location>
</feature>
<dbReference type="OrthoDB" id="5771277at2"/>
<accession>K9GUI1</accession>
<dbReference type="AlphaFoldDB" id="K9GUI1"/>
<dbReference type="Gene3D" id="2.40.50.320">
    <property type="entry name" value="Copper binding periplasmic protein CusF"/>
    <property type="match status" value="1"/>
</dbReference>
<evidence type="ECO:0000256" key="1">
    <source>
        <dbReference type="SAM" id="SignalP"/>
    </source>
</evidence>
<evidence type="ECO:0000313" key="2">
    <source>
        <dbReference type="EMBL" id="EKV28857.1"/>
    </source>
</evidence>
<keyword evidence="3" id="KW-1185">Reference proteome</keyword>
<dbReference type="Proteomes" id="UP000009881">
    <property type="component" value="Unassembled WGS sequence"/>
</dbReference>
<reference evidence="2 3" key="1">
    <citation type="journal article" date="2013" name="Genome Announc.">
        <title>Draft Genome Sequence of an Alphaproteobacterium, Caenispirillum salinarum AK4(T), Isolated from a Solar Saltern.</title>
        <authorList>
            <person name="Khatri I."/>
            <person name="Singh A."/>
            <person name="Korpole S."/>
            <person name="Pinnaka A.K."/>
            <person name="Subramanian S."/>
        </authorList>
    </citation>
    <scope>NUCLEOTIDE SEQUENCE [LARGE SCALE GENOMIC DNA]</scope>
    <source>
        <strain evidence="2 3">AK4</strain>
    </source>
</reference>
<keyword evidence="1" id="KW-0732">Signal</keyword>
<dbReference type="eggNOG" id="COG5569">
    <property type="taxonomic scope" value="Bacteria"/>
</dbReference>
<name>K9GUI1_9PROT</name>
<evidence type="ECO:0000313" key="3">
    <source>
        <dbReference type="Proteomes" id="UP000009881"/>
    </source>
</evidence>
<dbReference type="EMBL" id="ANHY01000014">
    <property type="protein sequence ID" value="EKV28857.1"/>
    <property type="molecule type" value="Genomic_DNA"/>
</dbReference>